<dbReference type="GO" id="GO:0003796">
    <property type="term" value="F:lysozyme activity"/>
    <property type="evidence" value="ECO:0007669"/>
    <property type="project" value="InterPro"/>
</dbReference>
<dbReference type="OrthoDB" id="25039at2759"/>
<comment type="similarity">
    <text evidence="1">Belongs to the glycosyl hydrolase 25 family.</text>
</comment>
<dbReference type="PROSITE" id="PS51904">
    <property type="entry name" value="GLYCOSYL_HYDROL_F25_2"/>
    <property type="match status" value="1"/>
</dbReference>
<dbReference type="InterPro" id="IPR017853">
    <property type="entry name" value="GH"/>
</dbReference>
<dbReference type="PANTHER" id="PTHR23208">
    <property type="entry name" value="LYSOZYME PROTEIN"/>
    <property type="match status" value="1"/>
</dbReference>
<dbReference type="InterPro" id="IPR051595">
    <property type="entry name" value="GH25_Enzymes"/>
</dbReference>
<dbReference type="GO" id="GO:0009253">
    <property type="term" value="P:peptidoglycan catabolic process"/>
    <property type="evidence" value="ECO:0007669"/>
    <property type="project" value="InterPro"/>
</dbReference>
<evidence type="ECO:0000313" key="4">
    <source>
        <dbReference type="Proteomes" id="UP000230423"/>
    </source>
</evidence>
<keyword evidence="4" id="KW-1185">Reference proteome</keyword>
<evidence type="ECO:0000256" key="1">
    <source>
        <dbReference type="ARBA" id="ARBA00010646"/>
    </source>
</evidence>
<feature type="non-terminal residue" evidence="3">
    <location>
        <position position="190"/>
    </location>
</feature>
<evidence type="ECO:0000256" key="2">
    <source>
        <dbReference type="ARBA" id="ARBA00022729"/>
    </source>
</evidence>
<gene>
    <name evidence="3" type="ORF">TELCIR_21428</name>
</gene>
<sequence>MCIPKSVITVCFTEGNRVCYGAYNGDFQGQVDPYATTNIQNAAAAGLGTEVFMTPSPTSSSKSGLQQFDEMYNMLTGANIFLKSVWVQVVSPSDWTSSSTTNINFLNSILSRAMQYGLSVGVYTSKKEWNEITSHASTLNVKLWYWKTDGSGEADESPASFKDFKEFGSWTTPTVKQYGQFETICGVLVN</sequence>
<evidence type="ECO:0008006" key="5">
    <source>
        <dbReference type="Google" id="ProtNLM"/>
    </source>
</evidence>
<dbReference type="SUPFAM" id="SSF51445">
    <property type="entry name" value="(Trans)glycosidases"/>
    <property type="match status" value="1"/>
</dbReference>
<name>A0A2G9TGY7_TELCI</name>
<dbReference type="GO" id="GO:0045087">
    <property type="term" value="P:innate immune response"/>
    <property type="evidence" value="ECO:0007669"/>
    <property type="project" value="TreeGrafter"/>
</dbReference>
<proteinExistence type="inferred from homology"/>
<dbReference type="PANTHER" id="PTHR23208:SF36">
    <property type="entry name" value="LYSOZYME-RELATED"/>
    <property type="match status" value="1"/>
</dbReference>
<accession>A0A2G9TGY7</accession>
<evidence type="ECO:0000313" key="3">
    <source>
        <dbReference type="EMBL" id="PIO57168.1"/>
    </source>
</evidence>
<dbReference type="GO" id="GO:0007165">
    <property type="term" value="P:signal transduction"/>
    <property type="evidence" value="ECO:0007669"/>
    <property type="project" value="TreeGrafter"/>
</dbReference>
<organism evidence="3 4">
    <name type="scientific">Teladorsagia circumcincta</name>
    <name type="common">Brown stomach worm</name>
    <name type="synonym">Ostertagia circumcincta</name>
    <dbReference type="NCBI Taxonomy" id="45464"/>
    <lineage>
        <taxon>Eukaryota</taxon>
        <taxon>Metazoa</taxon>
        <taxon>Ecdysozoa</taxon>
        <taxon>Nematoda</taxon>
        <taxon>Chromadorea</taxon>
        <taxon>Rhabditida</taxon>
        <taxon>Rhabditina</taxon>
        <taxon>Rhabditomorpha</taxon>
        <taxon>Strongyloidea</taxon>
        <taxon>Trichostrongylidae</taxon>
        <taxon>Teladorsagia</taxon>
    </lineage>
</organism>
<protein>
    <recommendedName>
        <fullName evidence="5">Glycosyl hydrolase family 25</fullName>
    </recommendedName>
</protein>
<dbReference type="Gene3D" id="3.20.20.80">
    <property type="entry name" value="Glycosidases"/>
    <property type="match status" value="1"/>
</dbReference>
<dbReference type="Proteomes" id="UP000230423">
    <property type="component" value="Unassembled WGS sequence"/>
</dbReference>
<dbReference type="AlphaFoldDB" id="A0A2G9TGY7"/>
<dbReference type="InterPro" id="IPR002053">
    <property type="entry name" value="Glyco_hydro_25"/>
</dbReference>
<dbReference type="GO" id="GO:0016998">
    <property type="term" value="P:cell wall macromolecule catabolic process"/>
    <property type="evidence" value="ECO:0007669"/>
    <property type="project" value="InterPro"/>
</dbReference>
<keyword evidence="2" id="KW-0732">Signal</keyword>
<reference evidence="3 4" key="1">
    <citation type="submission" date="2015-09" db="EMBL/GenBank/DDBJ databases">
        <title>Draft genome of the parasitic nematode Teladorsagia circumcincta isolate WARC Sus (inbred).</title>
        <authorList>
            <person name="Mitreva M."/>
        </authorList>
    </citation>
    <scope>NUCLEOTIDE SEQUENCE [LARGE SCALE GENOMIC DNA]</scope>
    <source>
        <strain evidence="3 4">S</strain>
    </source>
</reference>
<dbReference type="EMBL" id="KZ367181">
    <property type="protein sequence ID" value="PIO57168.1"/>
    <property type="molecule type" value="Genomic_DNA"/>
</dbReference>